<gene>
    <name evidence="1" type="ORF">FHR99_000128</name>
</gene>
<keyword evidence="2" id="KW-1185">Reference proteome</keyword>
<dbReference type="Proteomes" id="UP000537130">
    <property type="component" value="Unassembled WGS sequence"/>
</dbReference>
<dbReference type="PROSITE" id="PS51257">
    <property type="entry name" value="PROKAR_LIPOPROTEIN"/>
    <property type="match status" value="1"/>
</dbReference>
<evidence type="ECO:0000313" key="2">
    <source>
        <dbReference type="Proteomes" id="UP000537130"/>
    </source>
</evidence>
<organism evidence="1 2">
    <name type="scientific">Litorivivens lipolytica</name>
    <dbReference type="NCBI Taxonomy" id="1524264"/>
    <lineage>
        <taxon>Bacteria</taxon>
        <taxon>Pseudomonadati</taxon>
        <taxon>Pseudomonadota</taxon>
        <taxon>Gammaproteobacteria</taxon>
        <taxon>Litorivivens</taxon>
    </lineage>
</organism>
<proteinExistence type="predicted"/>
<sequence>MRLLILVVSVFFMSACSTNEQVRQPHEIENTVTLEYFGSRNDIFRSGDQAVFTTNIQAKESPANSNYRVDFPLSYAVFCNAQKSECKHAVVKSSIKYKVVKSEPGLLTLVGTFSSEMGRSKSLESSLSRSGNKTTSSVASGVPIISEERQERDIYLALAKGEKVILNGISGDRVALYVQ</sequence>
<evidence type="ECO:0008006" key="3">
    <source>
        <dbReference type="Google" id="ProtNLM"/>
    </source>
</evidence>
<name>A0A7W4W1V1_9GAMM</name>
<evidence type="ECO:0000313" key="1">
    <source>
        <dbReference type="EMBL" id="MBB3045892.1"/>
    </source>
</evidence>
<dbReference type="RefSeq" id="WP_183408610.1">
    <property type="nucleotide sequence ID" value="NZ_JACHWY010000001.1"/>
</dbReference>
<dbReference type="EMBL" id="JACHWY010000001">
    <property type="protein sequence ID" value="MBB3045892.1"/>
    <property type="molecule type" value="Genomic_DNA"/>
</dbReference>
<protein>
    <recommendedName>
        <fullName evidence="3">Lipoprotein</fullName>
    </recommendedName>
</protein>
<comment type="caution">
    <text evidence="1">The sequence shown here is derived from an EMBL/GenBank/DDBJ whole genome shotgun (WGS) entry which is preliminary data.</text>
</comment>
<dbReference type="AlphaFoldDB" id="A0A7W4W1V1"/>
<reference evidence="1 2" key="1">
    <citation type="submission" date="2020-08" db="EMBL/GenBank/DDBJ databases">
        <title>Genomic Encyclopedia of Type Strains, Phase III (KMG-III): the genomes of soil and plant-associated and newly described type strains.</title>
        <authorList>
            <person name="Whitman W."/>
        </authorList>
    </citation>
    <scope>NUCLEOTIDE SEQUENCE [LARGE SCALE GENOMIC DNA]</scope>
    <source>
        <strain evidence="1 2">CECT 8654</strain>
    </source>
</reference>
<accession>A0A7W4W1V1</accession>